<accession>A0AAD7BM63</accession>
<evidence type="ECO:0000256" key="1">
    <source>
        <dbReference type="SAM" id="MobiDB-lite"/>
    </source>
</evidence>
<evidence type="ECO:0000313" key="2">
    <source>
        <dbReference type="EMBL" id="KAJ7625433.1"/>
    </source>
</evidence>
<comment type="caution">
    <text evidence="2">The sequence shown here is derived from an EMBL/GenBank/DDBJ whole genome shotgun (WGS) entry which is preliminary data.</text>
</comment>
<feature type="compositionally biased region" description="Low complexity" evidence="1">
    <location>
        <begin position="118"/>
        <end position="127"/>
    </location>
</feature>
<protein>
    <submittedName>
        <fullName evidence="2">Uncharacterized protein</fullName>
    </submittedName>
</protein>
<dbReference type="EMBL" id="JARKIE010000593">
    <property type="protein sequence ID" value="KAJ7625433.1"/>
    <property type="molecule type" value="Genomic_DNA"/>
</dbReference>
<feature type="region of interest" description="Disordered" evidence="1">
    <location>
        <begin position="106"/>
        <end position="181"/>
    </location>
</feature>
<gene>
    <name evidence="2" type="ORF">B0H17DRAFT_1111116</name>
</gene>
<dbReference type="AlphaFoldDB" id="A0AAD7BM63"/>
<dbReference type="Proteomes" id="UP001221757">
    <property type="component" value="Unassembled WGS sequence"/>
</dbReference>
<evidence type="ECO:0000313" key="3">
    <source>
        <dbReference type="Proteomes" id="UP001221757"/>
    </source>
</evidence>
<organism evidence="2 3">
    <name type="scientific">Mycena rosella</name>
    <name type="common">Pink bonnet</name>
    <name type="synonym">Agaricus rosellus</name>
    <dbReference type="NCBI Taxonomy" id="1033263"/>
    <lineage>
        <taxon>Eukaryota</taxon>
        <taxon>Fungi</taxon>
        <taxon>Dikarya</taxon>
        <taxon>Basidiomycota</taxon>
        <taxon>Agaricomycotina</taxon>
        <taxon>Agaricomycetes</taxon>
        <taxon>Agaricomycetidae</taxon>
        <taxon>Agaricales</taxon>
        <taxon>Marasmiineae</taxon>
        <taxon>Mycenaceae</taxon>
        <taxon>Mycena</taxon>
    </lineage>
</organism>
<sequence>MSEPADSDDVGDGPAEVHYIVLTSYPKLLEFSQLRTEETVHREKATLVVRDEYTEFIQHALAFSLFDAFVPPVPILVTALLSRAFDVSSTRGVAGRLVEGLMDAPQLPAVLGSGGGPRPSSSSATPTSSPPKRPHNSASPVPPAAAAKLPRRGRDGRDDRHPARPAADLPRRHSQQGLWHHARHHCQTAAWGGHRSGGPQRCSLLRRRQHRPPCPRPPANALETRRGEVLRRGGSLDGRRAYQDTNVSDRRLHL</sequence>
<reference evidence="2" key="1">
    <citation type="submission" date="2023-03" db="EMBL/GenBank/DDBJ databases">
        <title>Massive genome expansion in bonnet fungi (Mycena s.s.) driven by repeated elements and novel gene families across ecological guilds.</title>
        <authorList>
            <consortium name="Lawrence Berkeley National Laboratory"/>
            <person name="Harder C.B."/>
            <person name="Miyauchi S."/>
            <person name="Viragh M."/>
            <person name="Kuo A."/>
            <person name="Thoen E."/>
            <person name="Andreopoulos B."/>
            <person name="Lu D."/>
            <person name="Skrede I."/>
            <person name="Drula E."/>
            <person name="Henrissat B."/>
            <person name="Morin E."/>
            <person name="Kohler A."/>
            <person name="Barry K."/>
            <person name="LaButti K."/>
            <person name="Morin E."/>
            <person name="Salamov A."/>
            <person name="Lipzen A."/>
            <person name="Mereny Z."/>
            <person name="Hegedus B."/>
            <person name="Baldrian P."/>
            <person name="Stursova M."/>
            <person name="Weitz H."/>
            <person name="Taylor A."/>
            <person name="Grigoriev I.V."/>
            <person name="Nagy L.G."/>
            <person name="Martin F."/>
            <person name="Kauserud H."/>
        </authorList>
    </citation>
    <scope>NUCLEOTIDE SEQUENCE</scope>
    <source>
        <strain evidence="2">CBHHK067</strain>
    </source>
</reference>
<keyword evidence="3" id="KW-1185">Reference proteome</keyword>
<name>A0AAD7BM63_MYCRO</name>
<feature type="compositionally biased region" description="Basic and acidic residues" evidence="1">
    <location>
        <begin position="152"/>
        <end position="162"/>
    </location>
</feature>
<proteinExistence type="predicted"/>
<feature type="compositionally biased region" description="Basic and acidic residues" evidence="1">
    <location>
        <begin position="237"/>
        <end position="254"/>
    </location>
</feature>
<feature type="region of interest" description="Disordered" evidence="1">
    <location>
        <begin position="208"/>
        <end position="254"/>
    </location>
</feature>